<sequence length="99" mass="11222">MAGIGISTFYGKIKGNRTEAERILYKTVEGDLELSDDERDEDEFQPVREDSDEEEEDDAEGSGEGTDADTDRDEQETQRPLWARSNIFARVTWASSVSR</sequence>
<name>A0A6P6NRS5_CARAU</name>
<dbReference type="AlphaFoldDB" id="A0A6P6NRS5"/>
<reference evidence="3" key="1">
    <citation type="submission" date="2025-08" db="UniProtKB">
        <authorList>
            <consortium name="RefSeq"/>
        </authorList>
    </citation>
    <scope>IDENTIFICATION</scope>
    <source>
        <strain evidence="3">Wakin</strain>
        <tissue evidence="3">Muscle</tissue>
    </source>
</reference>
<feature type="region of interest" description="Disordered" evidence="1">
    <location>
        <begin position="30"/>
        <end position="83"/>
    </location>
</feature>
<dbReference type="RefSeq" id="XP_026111582.1">
    <property type="nucleotide sequence ID" value="XM_026255797.1"/>
</dbReference>
<dbReference type="Proteomes" id="UP000515129">
    <property type="component" value="Unplaced"/>
</dbReference>
<accession>A0A6P6NRS5</accession>
<evidence type="ECO:0000313" key="2">
    <source>
        <dbReference type="Proteomes" id="UP000515129"/>
    </source>
</evidence>
<feature type="compositionally biased region" description="Acidic residues" evidence="1">
    <location>
        <begin position="30"/>
        <end position="74"/>
    </location>
</feature>
<dbReference type="OrthoDB" id="8985444at2759"/>
<proteinExistence type="predicted"/>
<dbReference type="KEGG" id="caua:113088651"/>
<protein>
    <submittedName>
        <fullName evidence="3">Nucleolar protein 12-like</fullName>
    </submittedName>
</protein>
<gene>
    <name evidence="3" type="primary">LOC113088651</name>
</gene>
<evidence type="ECO:0000256" key="1">
    <source>
        <dbReference type="SAM" id="MobiDB-lite"/>
    </source>
</evidence>
<evidence type="ECO:0000313" key="3">
    <source>
        <dbReference type="RefSeq" id="XP_026111582.1"/>
    </source>
</evidence>
<organism evidence="2 3">
    <name type="scientific">Carassius auratus</name>
    <name type="common">Goldfish</name>
    <dbReference type="NCBI Taxonomy" id="7957"/>
    <lineage>
        <taxon>Eukaryota</taxon>
        <taxon>Metazoa</taxon>
        <taxon>Chordata</taxon>
        <taxon>Craniata</taxon>
        <taxon>Vertebrata</taxon>
        <taxon>Euteleostomi</taxon>
        <taxon>Actinopterygii</taxon>
        <taxon>Neopterygii</taxon>
        <taxon>Teleostei</taxon>
        <taxon>Ostariophysi</taxon>
        <taxon>Cypriniformes</taxon>
        <taxon>Cyprinidae</taxon>
        <taxon>Cyprininae</taxon>
        <taxon>Carassius</taxon>
    </lineage>
</organism>
<keyword evidence="2" id="KW-1185">Reference proteome</keyword>
<dbReference type="GeneID" id="113088651"/>